<evidence type="ECO:0000256" key="1">
    <source>
        <dbReference type="ARBA" id="ARBA00000900"/>
    </source>
</evidence>
<dbReference type="InterPro" id="IPR017441">
    <property type="entry name" value="Protein_kinase_ATP_BS"/>
</dbReference>
<keyword evidence="6" id="KW-0479">Metal-binding</keyword>
<dbReference type="InterPro" id="IPR011009">
    <property type="entry name" value="Kinase-like_dom_sf"/>
</dbReference>
<evidence type="ECO:0000256" key="7">
    <source>
        <dbReference type="ARBA" id="ARBA00022737"/>
    </source>
</evidence>
<dbReference type="GO" id="GO:0004674">
    <property type="term" value="F:protein serine/threonine kinase activity"/>
    <property type="evidence" value="ECO:0007669"/>
    <property type="project" value="TreeGrafter"/>
</dbReference>
<dbReference type="CDD" id="cd14014">
    <property type="entry name" value="STKc_PknB_like"/>
    <property type="match status" value="1"/>
</dbReference>
<dbReference type="SMART" id="SM00220">
    <property type="entry name" value="S_TKc"/>
    <property type="match status" value="1"/>
</dbReference>
<dbReference type="SUPFAM" id="SSF48403">
    <property type="entry name" value="Ankyrin repeat"/>
    <property type="match status" value="1"/>
</dbReference>
<dbReference type="InterPro" id="IPR051681">
    <property type="entry name" value="Ser/Thr_Kinases-Pseudokinases"/>
</dbReference>
<feature type="binding site" evidence="14">
    <location>
        <position position="854"/>
    </location>
    <ligand>
        <name>ATP</name>
        <dbReference type="ChEBI" id="CHEBI:30616"/>
    </ligand>
</feature>
<dbReference type="InterPro" id="IPR040847">
    <property type="entry name" value="SH3_15"/>
</dbReference>
<evidence type="ECO:0000256" key="6">
    <source>
        <dbReference type="ARBA" id="ARBA00022723"/>
    </source>
</evidence>
<sequence>MGNRQSAAFARDEVFEAIIGSKDTRKRRNLRQMTNANTIIATTAGVLPIHLAIISGNYEAVRDLVSNSRCDVNARCQNRPGLTLAACTSSAKIVKELLKRRDLKVNETSGSSNVTALMAAVFEGPEERTTAERVQVMEVLVNDPRCNCQLKDDDGYSALTFAVQTGQVDLVMTLLQDGRAAKYQLRDLLRECRVAIRVNQEEICGIILQNMSLAHEAHLTHLMQNAAAVATTNNGQDAGQILYLLTVAKTVMRRGPTKLVDSGIHMPPSPRSRAPKVGSVVSLLQDRGKVKRLQTDHGGWTDDMEEVMGRCGIVTSVEPDRDIIVNFLFMESEQRKLQFTLNPDAVELKSKDGFSAVDKNGKLIKVGDTVAIDAGDPITRPRQAAQGRAGRSEQSVQLKYGRVMYFDLSGKAWLTVAGSSVSLAPSTIKLVDSVVCGDGQMVQVGDQVQITPTSSGLESLQTSQFGGWTNRTAKFVGKIVTIAAIGCNCFHKTDRPQCIIQVSDDKALLCWINPNAVKLQLKARLVPVSKSPEEPKSRPFDGSPPVDSNGEVLQIGSVVSFIRNESTVRHLQAGRHWADENIMDLVAKQFPFPVVSIRSDGDVGVDTCAFINDDPELDMAVNPKAITLVSRDNFEALDNEGKVIRKGDTVTLLKDEGEFRLRQIGRGRWIDKLRTFLGRPIVVQYFDREGDIVAVLGELGQLESFNPKATVKTDKVVCHGNVEVAVGGVVRIAVSMAEFQALQTAEFGGWSSSLRGLANHPLTVQKISCKWKITTRSPACVIQVHHDYEYFWINPLAVSVSDGKASGTPEFSDLKLIPCGDLSFEEKLGEGAFGAVYRGRWVATVCAVKHIAVKEIIAGPERDRIVQEAITHSRLVHPHIVQFIGLALERLSMYIVLKCITGFNLEEIVFQHKMSLTEAEKHEIALQVADVIRYLHNDARPKVIHQDIKPSNVMVEKATKQALVTDFGISRMANHSPTNDVNNLTQHFSDSIAGTILYMAPELLNTNSNGLHRTPNFQSDIYALGATLTELYSSRRIFGVIKDMPSLLAKKIHGEPEAIQYVTPTKYQDLLHRSMSLEPSQRPTATELVRSLLG</sequence>
<evidence type="ECO:0000256" key="12">
    <source>
        <dbReference type="ARBA" id="ARBA00022840"/>
    </source>
</evidence>
<dbReference type="AlphaFoldDB" id="A0A1W0WZL8"/>
<gene>
    <name evidence="17" type="ORF">BV898_05427</name>
</gene>
<dbReference type="PROSITE" id="PS50088">
    <property type="entry name" value="ANK_REPEAT"/>
    <property type="match status" value="1"/>
</dbReference>
<dbReference type="SUPFAM" id="SSF56112">
    <property type="entry name" value="Protein kinase-like (PK-like)"/>
    <property type="match status" value="1"/>
</dbReference>
<keyword evidence="13" id="KW-0040">ANK repeat</keyword>
<feature type="repeat" description="ANK" evidence="13">
    <location>
        <begin position="154"/>
        <end position="178"/>
    </location>
</feature>
<dbReference type="PROSITE" id="PS00108">
    <property type="entry name" value="PROTEIN_KINASE_ST"/>
    <property type="match status" value="1"/>
</dbReference>
<dbReference type="GO" id="GO:0016567">
    <property type="term" value="P:protein ubiquitination"/>
    <property type="evidence" value="ECO:0007669"/>
    <property type="project" value="UniProtKB-UniPathway"/>
</dbReference>
<accession>A0A1W0WZL8</accession>
<evidence type="ECO:0000313" key="17">
    <source>
        <dbReference type="EMBL" id="OQV20608.1"/>
    </source>
</evidence>
<keyword evidence="7" id="KW-0677">Repeat</keyword>
<feature type="region of interest" description="Disordered" evidence="15">
    <location>
        <begin position="528"/>
        <end position="548"/>
    </location>
</feature>
<dbReference type="InterPro" id="IPR000719">
    <property type="entry name" value="Prot_kinase_dom"/>
</dbReference>
<dbReference type="GO" id="GO:0061630">
    <property type="term" value="F:ubiquitin protein ligase activity"/>
    <property type="evidence" value="ECO:0007669"/>
    <property type="project" value="UniProtKB-EC"/>
</dbReference>
<dbReference type="PROSITE" id="PS00107">
    <property type="entry name" value="PROTEIN_KINASE_ATP"/>
    <property type="match status" value="1"/>
</dbReference>
<comment type="pathway">
    <text evidence="2">Protein modification; protein ubiquitination.</text>
</comment>
<dbReference type="Gene3D" id="3.30.200.20">
    <property type="entry name" value="Phosphorylase Kinase, domain 1"/>
    <property type="match status" value="1"/>
</dbReference>
<dbReference type="EMBL" id="MTYJ01000029">
    <property type="protein sequence ID" value="OQV20608.1"/>
    <property type="molecule type" value="Genomic_DNA"/>
</dbReference>
<dbReference type="GO" id="GO:0005524">
    <property type="term" value="F:ATP binding"/>
    <property type="evidence" value="ECO:0007669"/>
    <property type="project" value="UniProtKB-UniRule"/>
</dbReference>
<evidence type="ECO:0000256" key="2">
    <source>
        <dbReference type="ARBA" id="ARBA00004906"/>
    </source>
</evidence>
<dbReference type="PANTHER" id="PTHR44329:SF214">
    <property type="entry name" value="PROTEIN KINASE DOMAIN-CONTAINING PROTEIN"/>
    <property type="match status" value="1"/>
</dbReference>
<evidence type="ECO:0000259" key="16">
    <source>
        <dbReference type="PROSITE" id="PS50011"/>
    </source>
</evidence>
<dbReference type="Pfam" id="PF00069">
    <property type="entry name" value="Pkinase"/>
    <property type="match status" value="1"/>
</dbReference>
<dbReference type="UniPathway" id="UPA00143"/>
<dbReference type="Pfam" id="PF12796">
    <property type="entry name" value="Ank_2"/>
    <property type="match status" value="1"/>
</dbReference>
<dbReference type="Proteomes" id="UP000192578">
    <property type="component" value="Unassembled WGS sequence"/>
</dbReference>
<keyword evidence="10" id="KW-0833">Ubl conjugation pathway</keyword>
<evidence type="ECO:0000256" key="9">
    <source>
        <dbReference type="ARBA" id="ARBA00022771"/>
    </source>
</evidence>
<protein>
    <recommendedName>
        <fullName evidence="4">RING-type E3 ubiquitin transferase</fullName>
        <ecNumber evidence="4">2.3.2.27</ecNumber>
    </recommendedName>
</protein>
<evidence type="ECO:0000256" key="14">
    <source>
        <dbReference type="PROSITE-ProRule" id="PRU10141"/>
    </source>
</evidence>
<proteinExistence type="inferred from homology"/>
<comment type="similarity">
    <text evidence="3">Belongs to the protein kinase superfamily. TKL Ser/Thr protein kinase family.</text>
</comment>
<dbReference type="InterPro" id="IPR002110">
    <property type="entry name" value="Ankyrin_rpt"/>
</dbReference>
<evidence type="ECO:0000256" key="10">
    <source>
        <dbReference type="ARBA" id="ARBA00022786"/>
    </source>
</evidence>
<evidence type="ECO:0000256" key="11">
    <source>
        <dbReference type="ARBA" id="ARBA00022833"/>
    </source>
</evidence>
<comment type="catalytic activity">
    <reaction evidence="1">
        <text>S-ubiquitinyl-[E2 ubiquitin-conjugating enzyme]-L-cysteine + [acceptor protein]-L-lysine = [E2 ubiquitin-conjugating enzyme]-L-cysteine + N(6)-ubiquitinyl-[acceptor protein]-L-lysine.</text>
        <dbReference type="EC" id="2.3.2.27"/>
    </reaction>
</comment>
<dbReference type="Pfam" id="PF18346">
    <property type="entry name" value="SH3_15"/>
    <property type="match status" value="1"/>
</dbReference>
<evidence type="ECO:0000256" key="15">
    <source>
        <dbReference type="SAM" id="MobiDB-lite"/>
    </source>
</evidence>
<dbReference type="InterPro" id="IPR008271">
    <property type="entry name" value="Ser/Thr_kinase_AS"/>
</dbReference>
<reference evidence="18" key="1">
    <citation type="submission" date="2017-01" db="EMBL/GenBank/DDBJ databases">
        <title>Comparative genomics of anhydrobiosis in the tardigrade Hypsibius dujardini.</title>
        <authorList>
            <person name="Yoshida Y."/>
            <person name="Koutsovoulos G."/>
            <person name="Laetsch D."/>
            <person name="Stevens L."/>
            <person name="Kumar S."/>
            <person name="Horikawa D."/>
            <person name="Ishino K."/>
            <person name="Komine S."/>
            <person name="Tomita M."/>
            <person name="Blaxter M."/>
            <person name="Arakawa K."/>
        </authorList>
    </citation>
    <scope>NUCLEOTIDE SEQUENCE [LARGE SCALE GENOMIC DNA]</scope>
    <source>
        <strain evidence="18">Z151</strain>
    </source>
</reference>
<evidence type="ECO:0000256" key="13">
    <source>
        <dbReference type="PROSITE-ProRule" id="PRU00023"/>
    </source>
</evidence>
<evidence type="ECO:0000256" key="3">
    <source>
        <dbReference type="ARBA" id="ARBA00005843"/>
    </source>
</evidence>
<keyword evidence="5" id="KW-0808">Transferase</keyword>
<keyword evidence="9" id="KW-0863">Zinc-finger</keyword>
<keyword evidence="11" id="KW-0862">Zinc</keyword>
<keyword evidence="8 14" id="KW-0547">Nucleotide-binding</keyword>
<dbReference type="PANTHER" id="PTHR44329">
    <property type="entry name" value="SERINE/THREONINE-PROTEIN KINASE TNNI3K-RELATED"/>
    <property type="match status" value="1"/>
</dbReference>
<dbReference type="SMART" id="SM00248">
    <property type="entry name" value="ANK"/>
    <property type="match status" value="3"/>
</dbReference>
<keyword evidence="12 14" id="KW-0067">ATP-binding</keyword>
<dbReference type="EC" id="2.3.2.27" evidence="4"/>
<dbReference type="PROSITE" id="PS50011">
    <property type="entry name" value="PROTEIN_KINASE_DOM"/>
    <property type="match status" value="1"/>
</dbReference>
<organism evidence="17 18">
    <name type="scientific">Hypsibius exemplaris</name>
    <name type="common">Freshwater tardigrade</name>
    <dbReference type="NCBI Taxonomy" id="2072580"/>
    <lineage>
        <taxon>Eukaryota</taxon>
        <taxon>Metazoa</taxon>
        <taxon>Ecdysozoa</taxon>
        <taxon>Tardigrada</taxon>
        <taxon>Eutardigrada</taxon>
        <taxon>Parachela</taxon>
        <taxon>Hypsibioidea</taxon>
        <taxon>Hypsibiidae</taxon>
        <taxon>Hypsibius</taxon>
    </lineage>
</organism>
<dbReference type="OrthoDB" id="4062651at2759"/>
<evidence type="ECO:0000256" key="8">
    <source>
        <dbReference type="ARBA" id="ARBA00022741"/>
    </source>
</evidence>
<evidence type="ECO:0000256" key="4">
    <source>
        <dbReference type="ARBA" id="ARBA00012483"/>
    </source>
</evidence>
<dbReference type="Pfam" id="PF00023">
    <property type="entry name" value="Ank"/>
    <property type="match status" value="1"/>
</dbReference>
<feature type="domain" description="Protein kinase" evidence="16">
    <location>
        <begin position="822"/>
        <end position="1094"/>
    </location>
</feature>
<keyword evidence="17" id="KW-0418">Kinase</keyword>
<keyword evidence="18" id="KW-1185">Reference proteome</keyword>
<comment type="caution">
    <text evidence="17">The sequence shown here is derived from an EMBL/GenBank/DDBJ whole genome shotgun (WGS) entry which is preliminary data.</text>
</comment>
<dbReference type="PROSITE" id="PS50297">
    <property type="entry name" value="ANK_REP_REGION"/>
    <property type="match status" value="1"/>
</dbReference>
<dbReference type="Gene3D" id="1.25.40.20">
    <property type="entry name" value="Ankyrin repeat-containing domain"/>
    <property type="match status" value="1"/>
</dbReference>
<dbReference type="Gene3D" id="1.10.510.10">
    <property type="entry name" value="Transferase(Phosphotransferase) domain 1"/>
    <property type="match status" value="1"/>
</dbReference>
<evidence type="ECO:0000313" key="18">
    <source>
        <dbReference type="Proteomes" id="UP000192578"/>
    </source>
</evidence>
<dbReference type="GO" id="GO:0008270">
    <property type="term" value="F:zinc ion binding"/>
    <property type="evidence" value="ECO:0007669"/>
    <property type="project" value="UniProtKB-KW"/>
</dbReference>
<name>A0A1W0WZL8_HYPEX</name>
<evidence type="ECO:0000256" key="5">
    <source>
        <dbReference type="ARBA" id="ARBA00022679"/>
    </source>
</evidence>
<dbReference type="InterPro" id="IPR036770">
    <property type="entry name" value="Ankyrin_rpt-contain_sf"/>
</dbReference>